<dbReference type="InterPro" id="IPR054105">
    <property type="entry name" value="WHD_NrtR"/>
</dbReference>
<evidence type="ECO:0000259" key="1">
    <source>
        <dbReference type="Pfam" id="PF21906"/>
    </source>
</evidence>
<dbReference type="InterPro" id="IPR036388">
    <property type="entry name" value="WH-like_DNA-bd_sf"/>
</dbReference>
<evidence type="ECO:0000313" key="3">
    <source>
        <dbReference type="Proteomes" id="UP000264006"/>
    </source>
</evidence>
<dbReference type="RefSeq" id="WP_114590667.1">
    <property type="nucleotide sequence ID" value="NZ_CP031165.1"/>
</dbReference>
<gene>
    <name evidence="2" type="ORF">DVS28_a1238</name>
</gene>
<dbReference type="Pfam" id="PF21906">
    <property type="entry name" value="WHD_NrtR"/>
    <property type="match status" value="1"/>
</dbReference>
<organism evidence="2 3">
    <name type="scientific">Euzebya pacifica</name>
    <dbReference type="NCBI Taxonomy" id="1608957"/>
    <lineage>
        <taxon>Bacteria</taxon>
        <taxon>Bacillati</taxon>
        <taxon>Actinomycetota</taxon>
        <taxon>Nitriliruptoria</taxon>
        <taxon>Euzebyales</taxon>
    </lineage>
</organism>
<accession>A0A346XUP1</accession>
<reference evidence="2 3" key="1">
    <citation type="submission" date="2018-09" db="EMBL/GenBank/DDBJ databases">
        <title>Complete genome sequence of Euzebya sp. DY32-46 isolated from seawater of Pacific Ocean.</title>
        <authorList>
            <person name="Xu L."/>
            <person name="Wu Y.-H."/>
            <person name="Xu X.-W."/>
        </authorList>
    </citation>
    <scope>NUCLEOTIDE SEQUENCE [LARGE SCALE GENOMIC DNA]</scope>
    <source>
        <strain evidence="2 3">DY32-46</strain>
    </source>
</reference>
<proteinExistence type="predicted"/>
<dbReference type="EMBL" id="CP031165">
    <property type="protein sequence ID" value="AXV05938.1"/>
    <property type="molecule type" value="Genomic_DNA"/>
</dbReference>
<dbReference type="Gene3D" id="3.90.79.10">
    <property type="entry name" value="Nucleoside Triphosphate Pyrophosphohydrolase"/>
    <property type="match status" value="1"/>
</dbReference>
<dbReference type="AlphaFoldDB" id="A0A346XUP1"/>
<dbReference type="InterPro" id="IPR015797">
    <property type="entry name" value="NUDIX_hydrolase-like_dom_sf"/>
</dbReference>
<dbReference type="SUPFAM" id="SSF46785">
    <property type="entry name" value="Winged helix' DNA-binding domain"/>
    <property type="match status" value="1"/>
</dbReference>
<dbReference type="InterPro" id="IPR036390">
    <property type="entry name" value="WH_DNA-bd_sf"/>
</dbReference>
<feature type="domain" description="NrtR DNA-binding winged helix" evidence="1">
    <location>
        <begin position="144"/>
        <end position="201"/>
    </location>
</feature>
<dbReference type="Proteomes" id="UP000264006">
    <property type="component" value="Chromosome"/>
</dbReference>
<name>A0A346XUP1_9ACTN</name>
<sequence length="215" mass="24008">MTVRVHVDVVVLSLSPASGDETGNLTVQTLLHDTRPPRLPGDVLGEAEDLDDAARRVMGEVGLHDPRHVEQVASFGAPDRMPDQRTVSVTHLALVHRPFAPSEEWRWRSATDRPQPLAWDHDRILDAALDRVRSKLSYSNIAYGLLPEEFTMSELQQVYEAVLGMALDKRNFRKKVRGLGLLEETGGMRRGSHRPAALHRFTSSELVLLDEGPLV</sequence>
<dbReference type="KEGG" id="euz:DVS28_a1238"/>
<dbReference type="Gene3D" id="1.10.10.10">
    <property type="entry name" value="Winged helix-like DNA-binding domain superfamily/Winged helix DNA-binding domain"/>
    <property type="match status" value="1"/>
</dbReference>
<protein>
    <submittedName>
        <fullName evidence="2">Putative NAD regulator in Alphaproteobacteria</fullName>
    </submittedName>
</protein>
<dbReference type="SUPFAM" id="SSF55811">
    <property type="entry name" value="Nudix"/>
    <property type="match status" value="1"/>
</dbReference>
<dbReference type="OrthoDB" id="9786141at2"/>
<evidence type="ECO:0000313" key="2">
    <source>
        <dbReference type="EMBL" id="AXV05938.1"/>
    </source>
</evidence>
<keyword evidence="3" id="KW-1185">Reference proteome</keyword>
<dbReference type="CDD" id="cd18873">
    <property type="entry name" value="NUDIX_NadM_like"/>
    <property type="match status" value="1"/>
</dbReference>